<accession>A0ABR2YNT3</accession>
<keyword evidence="4" id="KW-1185">Reference proteome</keyword>
<reference evidence="3 4" key="1">
    <citation type="journal article" date="2024" name="Nat. Commun.">
        <title>Phylogenomics reveals the evolutionary origins of lichenization in chlorophyte algae.</title>
        <authorList>
            <person name="Puginier C."/>
            <person name="Libourel C."/>
            <person name="Otte J."/>
            <person name="Skaloud P."/>
            <person name="Haon M."/>
            <person name="Grisel S."/>
            <person name="Petersen M."/>
            <person name="Berrin J.G."/>
            <person name="Delaux P.M."/>
            <person name="Dal Grande F."/>
            <person name="Keller J."/>
        </authorList>
    </citation>
    <scope>NUCLEOTIDE SEQUENCE [LARGE SCALE GENOMIC DNA]</scope>
    <source>
        <strain evidence="3 4">SAG 216-7</strain>
    </source>
</reference>
<gene>
    <name evidence="3" type="ORF">WJX75_001112</name>
</gene>
<dbReference type="Proteomes" id="UP001491310">
    <property type="component" value="Unassembled WGS sequence"/>
</dbReference>
<dbReference type="EMBL" id="JALJOT010000007">
    <property type="protein sequence ID" value="KAK9908656.1"/>
    <property type="molecule type" value="Genomic_DNA"/>
</dbReference>
<dbReference type="PANTHER" id="PTHR34566">
    <property type="entry name" value="ALTERED INHERITANCE OF MITOCHONDRIA PROTEIN"/>
    <property type="match status" value="1"/>
</dbReference>
<organism evidence="3 4">
    <name type="scientific">Coccomyxa subellipsoidea</name>
    <dbReference type="NCBI Taxonomy" id="248742"/>
    <lineage>
        <taxon>Eukaryota</taxon>
        <taxon>Viridiplantae</taxon>
        <taxon>Chlorophyta</taxon>
        <taxon>core chlorophytes</taxon>
        <taxon>Trebouxiophyceae</taxon>
        <taxon>Trebouxiophyceae incertae sedis</taxon>
        <taxon>Coccomyxaceae</taxon>
        <taxon>Coccomyxa</taxon>
    </lineage>
</organism>
<evidence type="ECO:0000259" key="2">
    <source>
        <dbReference type="Pfam" id="PF26631"/>
    </source>
</evidence>
<dbReference type="Pfam" id="PF26631">
    <property type="entry name" value="DUF8204"/>
    <property type="match status" value="1"/>
</dbReference>
<sequence>MGLARWRATGTRAATQALHEKAGNPVCAGLRRKGNVPHMDELGQADAIPAGDFKYFCVGMSLWDGERMKRNSKEARNPTDPVELPYCEGLEVISASQLQQNPVVLANSAGAPSTLEPPREPQRPGPPQKSQPQYFPGASGMSGLVDWTKFPDKFQQSAKKILVKMQSNAYLIGDNMKRTVEELLGRNR</sequence>
<name>A0ABR2YNT3_9CHLO</name>
<feature type="domain" description="DUF8204" evidence="2">
    <location>
        <begin position="16"/>
        <end position="92"/>
    </location>
</feature>
<protein>
    <recommendedName>
        <fullName evidence="2">DUF8204 domain-containing protein</fullName>
    </recommendedName>
</protein>
<evidence type="ECO:0000313" key="4">
    <source>
        <dbReference type="Proteomes" id="UP001491310"/>
    </source>
</evidence>
<feature type="region of interest" description="Disordered" evidence="1">
    <location>
        <begin position="108"/>
        <end position="138"/>
    </location>
</feature>
<proteinExistence type="predicted"/>
<evidence type="ECO:0000256" key="1">
    <source>
        <dbReference type="SAM" id="MobiDB-lite"/>
    </source>
</evidence>
<comment type="caution">
    <text evidence="3">The sequence shown here is derived from an EMBL/GenBank/DDBJ whole genome shotgun (WGS) entry which is preliminary data.</text>
</comment>
<dbReference type="PANTHER" id="PTHR34566:SF2">
    <property type="entry name" value="ALTERED INHERITANCE OF MITOCHONDRIA PROTEIN"/>
    <property type="match status" value="1"/>
</dbReference>
<evidence type="ECO:0000313" key="3">
    <source>
        <dbReference type="EMBL" id="KAK9908656.1"/>
    </source>
</evidence>
<dbReference type="InterPro" id="IPR058517">
    <property type="entry name" value="DUF8204"/>
</dbReference>